<evidence type="ECO:0000313" key="1">
    <source>
        <dbReference type="EMBL" id="KAA1274198.1"/>
    </source>
</evidence>
<dbReference type="Proteomes" id="UP000468420">
    <property type="component" value="Unassembled WGS sequence"/>
</dbReference>
<dbReference type="GO" id="GO:0003677">
    <property type="term" value="F:DNA binding"/>
    <property type="evidence" value="ECO:0007669"/>
    <property type="project" value="InterPro"/>
</dbReference>
<dbReference type="InterPro" id="IPR003477">
    <property type="entry name" value="PemK-like"/>
</dbReference>
<accession>A0A6N6JY67</accession>
<dbReference type="RefSeq" id="WP_052687737.1">
    <property type="nucleotide sequence ID" value="NZ_QRDC01000025.1"/>
</dbReference>
<proteinExistence type="predicted"/>
<dbReference type="EMBL" id="QRDC01000025">
    <property type="protein sequence ID" value="KAA1274198.1"/>
    <property type="molecule type" value="Genomic_DNA"/>
</dbReference>
<dbReference type="SUPFAM" id="SSF50118">
    <property type="entry name" value="Cell growth inhibitor/plasmid maintenance toxic component"/>
    <property type="match status" value="1"/>
</dbReference>
<dbReference type="Gene3D" id="2.30.30.110">
    <property type="match status" value="1"/>
</dbReference>
<comment type="caution">
    <text evidence="1">The sequence shown here is derived from an EMBL/GenBank/DDBJ whole genome shotgun (WGS) entry which is preliminary data.</text>
</comment>
<dbReference type="Pfam" id="PF02452">
    <property type="entry name" value="PemK_toxin"/>
    <property type="match status" value="1"/>
</dbReference>
<name>A0A6N6JY67_9ENTR</name>
<reference evidence="1 2" key="1">
    <citation type="submission" date="2018-08" db="EMBL/GenBank/DDBJ databases">
        <title>Complete genomic analysis of a Citrobacter pasteurii isolated from cockles (Cerastoderma edule) containing a new chromosomic qnrB allele.</title>
        <authorList>
            <person name="Rodrigues A."/>
            <person name="Baptista T."/>
            <person name="Quesada A."/>
            <person name="Campos M.J."/>
        </authorList>
    </citation>
    <scope>NUCLEOTIDE SEQUENCE [LARGE SCALE GENOMIC DNA]</scope>
    <source>
        <strain evidence="1 2">BA18</strain>
    </source>
</reference>
<protein>
    <recommendedName>
        <fullName evidence="3">Type II toxin-antitoxin system PemK/MazF family toxin</fullName>
    </recommendedName>
</protein>
<sequence>MLTYQPSPGTIVICDFNGFNHPEMVKKRPVVIFAKSNTNPKLVTIVPISTTEPHEITDLHVEVEGPLDGKRAWVKCDMITTICIDRLDRIKIKRGNKTEWGTKQLNADLLNLVFKGVAKSLGLQHTE</sequence>
<evidence type="ECO:0000313" key="2">
    <source>
        <dbReference type="Proteomes" id="UP000468420"/>
    </source>
</evidence>
<dbReference type="InterPro" id="IPR011067">
    <property type="entry name" value="Plasmid_toxin/cell-grow_inhib"/>
</dbReference>
<dbReference type="AlphaFoldDB" id="A0A6N6JY67"/>
<evidence type="ECO:0008006" key="3">
    <source>
        <dbReference type="Google" id="ProtNLM"/>
    </source>
</evidence>
<gene>
    <name evidence="1" type="ORF">DXF85_22425</name>
</gene>
<organism evidence="1 2">
    <name type="scientific">Citrobacter pasteurii</name>
    <dbReference type="NCBI Taxonomy" id="1563222"/>
    <lineage>
        <taxon>Bacteria</taxon>
        <taxon>Pseudomonadati</taxon>
        <taxon>Pseudomonadota</taxon>
        <taxon>Gammaproteobacteria</taxon>
        <taxon>Enterobacterales</taxon>
        <taxon>Enterobacteriaceae</taxon>
        <taxon>Citrobacter</taxon>
    </lineage>
</organism>